<dbReference type="PROSITE" id="PS51819">
    <property type="entry name" value="VOC"/>
    <property type="match status" value="1"/>
</dbReference>
<dbReference type="InterPro" id="IPR004360">
    <property type="entry name" value="Glyas_Fos-R_dOase_dom"/>
</dbReference>
<organism evidence="2 3">
    <name type="scientific">Mucilaginibacter segetis</name>
    <dbReference type="NCBI Taxonomy" id="2793071"/>
    <lineage>
        <taxon>Bacteria</taxon>
        <taxon>Pseudomonadati</taxon>
        <taxon>Bacteroidota</taxon>
        <taxon>Sphingobacteriia</taxon>
        <taxon>Sphingobacteriales</taxon>
        <taxon>Sphingobacteriaceae</taxon>
        <taxon>Mucilaginibacter</taxon>
    </lineage>
</organism>
<evidence type="ECO:0000313" key="2">
    <source>
        <dbReference type="EMBL" id="MBK0380176.1"/>
    </source>
</evidence>
<sequence length="122" mass="14248">MIEFKRVDHFHICVPAKKLEEAKWFYTEIIGLKQIERPDHLFSSEGYWFKIGDAELHIGVEPKSRRTIRHTALQIADIISAKKYLIANGVEIVEEPVIPGRIRFAFIDPFGNRMELLQLDKE</sequence>
<dbReference type="AlphaFoldDB" id="A0A934PV84"/>
<reference evidence="2" key="1">
    <citation type="submission" date="2020-12" db="EMBL/GenBank/DDBJ databases">
        <title>Bacterial novel species Mucilaginibacter sp. SD-g isolated from soil.</title>
        <authorList>
            <person name="Jung H.-Y."/>
        </authorList>
    </citation>
    <scope>NUCLEOTIDE SEQUENCE</scope>
    <source>
        <strain evidence="2">SD-g</strain>
    </source>
</reference>
<dbReference type="InterPro" id="IPR037523">
    <property type="entry name" value="VOC_core"/>
</dbReference>
<evidence type="ECO:0000313" key="3">
    <source>
        <dbReference type="Proteomes" id="UP000613193"/>
    </source>
</evidence>
<dbReference type="InterPro" id="IPR029068">
    <property type="entry name" value="Glyas_Bleomycin-R_OHBP_Dase"/>
</dbReference>
<dbReference type="Proteomes" id="UP000613193">
    <property type="component" value="Unassembled WGS sequence"/>
</dbReference>
<keyword evidence="3" id="KW-1185">Reference proteome</keyword>
<dbReference type="Pfam" id="PF00903">
    <property type="entry name" value="Glyoxalase"/>
    <property type="match status" value="1"/>
</dbReference>
<dbReference type="PANTHER" id="PTHR39175:SF1">
    <property type="entry name" value="FAMILY PROTEIN, PUTATIVE (AFU_ORTHOLOGUE AFUA_3G15060)-RELATED"/>
    <property type="match status" value="1"/>
</dbReference>
<dbReference type="RefSeq" id="WP_200066705.1">
    <property type="nucleotide sequence ID" value="NZ_JAEHFW010000002.1"/>
</dbReference>
<evidence type="ECO:0000259" key="1">
    <source>
        <dbReference type="PROSITE" id="PS51819"/>
    </source>
</evidence>
<dbReference type="EMBL" id="JAEHFW010000002">
    <property type="protein sequence ID" value="MBK0380176.1"/>
    <property type="molecule type" value="Genomic_DNA"/>
</dbReference>
<protein>
    <submittedName>
        <fullName evidence="2">VOC family protein</fullName>
    </submittedName>
</protein>
<dbReference type="SUPFAM" id="SSF54593">
    <property type="entry name" value="Glyoxalase/Bleomycin resistance protein/Dihydroxybiphenyl dioxygenase"/>
    <property type="match status" value="1"/>
</dbReference>
<dbReference type="Gene3D" id="3.10.180.10">
    <property type="entry name" value="2,3-Dihydroxybiphenyl 1,2-Dioxygenase, domain 1"/>
    <property type="match status" value="1"/>
</dbReference>
<proteinExistence type="predicted"/>
<dbReference type="PANTHER" id="PTHR39175">
    <property type="entry name" value="FAMILY PROTEIN, PUTATIVE (AFU_ORTHOLOGUE AFUA_3G15060)-RELATED"/>
    <property type="match status" value="1"/>
</dbReference>
<accession>A0A934PV84</accession>
<gene>
    <name evidence="2" type="ORF">I5M19_12705</name>
</gene>
<feature type="domain" description="VOC" evidence="1">
    <location>
        <begin position="6"/>
        <end position="119"/>
    </location>
</feature>
<name>A0A934PV84_9SPHI</name>
<comment type="caution">
    <text evidence="2">The sequence shown here is derived from an EMBL/GenBank/DDBJ whole genome shotgun (WGS) entry which is preliminary data.</text>
</comment>